<reference evidence="3" key="1">
    <citation type="submission" date="2016-04" db="EMBL/GenBank/DDBJ databases">
        <authorList>
            <person name="Chen S.-C."/>
            <person name="Lai M.-C."/>
        </authorList>
    </citation>
    <scope>NUCLEOTIDE SEQUENCE [LARGE SCALE GENOMIC DNA]</scope>
    <source>
        <strain evidence="3">AB14</strain>
    </source>
</reference>
<accession>A0A1S8AY92</accession>
<dbReference type="AlphaFoldDB" id="A0A1S8AY92"/>
<dbReference type="PRINTS" id="PR00625">
    <property type="entry name" value="JDOMAIN"/>
</dbReference>
<protein>
    <submittedName>
        <fullName evidence="2">Molecular chaperone DnaJ</fullName>
    </submittedName>
</protein>
<dbReference type="OrthoDB" id="10608at2157"/>
<organism evidence="2 3">
    <name type="scientific">Natrinema saccharevitans</name>
    <dbReference type="NCBI Taxonomy" id="301967"/>
    <lineage>
        <taxon>Archaea</taxon>
        <taxon>Methanobacteriati</taxon>
        <taxon>Methanobacteriota</taxon>
        <taxon>Stenosarchaea group</taxon>
        <taxon>Halobacteria</taxon>
        <taxon>Halobacteriales</taxon>
        <taxon>Natrialbaceae</taxon>
        <taxon>Natrinema</taxon>
    </lineage>
</organism>
<evidence type="ECO:0000259" key="1">
    <source>
        <dbReference type="PROSITE" id="PS50076"/>
    </source>
</evidence>
<evidence type="ECO:0000313" key="3">
    <source>
        <dbReference type="Proteomes" id="UP000189370"/>
    </source>
</evidence>
<comment type="caution">
    <text evidence="2">The sequence shown here is derived from an EMBL/GenBank/DDBJ whole genome shotgun (WGS) entry which is preliminary data.</text>
</comment>
<name>A0A1S8AY92_9EURY</name>
<dbReference type="EMBL" id="LWLN01000001">
    <property type="protein sequence ID" value="OLZ41519.1"/>
    <property type="molecule type" value="Genomic_DNA"/>
</dbReference>
<gene>
    <name evidence="2" type="ORF">A6E15_11230</name>
</gene>
<proteinExistence type="predicted"/>
<dbReference type="PROSITE" id="PS50076">
    <property type="entry name" value="DNAJ_2"/>
    <property type="match status" value="1"/>
</dbReference>
<dbReference type="STRING" id="301967.A6E15_11230"/>
<dbReference type="InterPro" id="IPR001623">
    <property type="entry name" value="DnaJ_domain"/>
</dbReference>
<feature type="domain" description="J" evidence="1">
    <location>
        <begin position="3"/>
        <end position="62"/>
    </location>
</feature>
<keyword evidence="3" id="KW-1185">Reference proteome</keyword>
<dbReference type="RefSeq" id="WP_076146305.1">
    <property type="nucleotide sequence ID" value="NZ_LWLN01000001.1"/>
</dbReference>
<dbReference type="Proteomes" id="UP000189370">
    <property type="component" value="Unassembled WGS sequence"/>
</dbReference>
<dbReference type="SMART" id="SM00271">
    <property type="entry name" value="DnaJ"/>
    <property type="match status" value="1"/>
</dbReference>
<sequence>MERPHEVLGLSPDADEQAVREAYRSLLTDHHPDQGGSRERFLEITDAYERLLGERRATDRDGGAIAEGAARYRVTYAPDPDAERDRHELTVSGEYLSLSLAGLVDGVDIASLVDGPVTAAATRTVAFLRAHNTGSRPLEWRGRANTSFIGSDGFLYEGSSIVAPHATDLPGRWTGVDVTLEPGRAVDGVVIAGEIPDDVAVEQVVYTQRAPDADGDGTGDTERYLFELRPLVRERLNRLPFERD</sequence>
<evidence type="ECO:0000313" key="2">
    <source>
        <dbReference type="EMBL" id="OLZ41519.1"/>
    </source>
</evidence>
<dbReference type="Pfam" id="PF00226">
    <property type="entry name" value="DnaJ"/>
    <property type="match status" value="1"/>
</dbReference>
<dbReference type="CDD" id="cd06257">
    <property type="entry name" value="DnaJ"/>
    <property type="match status" value="1"/>
</dbReference>
<dbReference type="InterPro" id="IPR036869">
    <property type="entry name" value="J_dom_sf"/>
</dbReference>
<dbReference type="SUPFAM" id="SSF46565">
    <property type="entry name" value="Chaperone J-domain"/>
    <property type="match status" value="1"/>
</dbReference>
<dbReference type="Gene3D" id="1.10.287.110">
    <property type="entry name" value="DnaJ domain"/>
    <property type="match status" value="1"/>
</dbReference>